<geneLocation type="plasmid" evidence="2 3">
    <name>unnamed</name>
</geneLocation>
<keyword evidence="3" id="KW-1185">Reference proteome</keyword>
<keyword evidence="2" id="KW-0614">Plasmid</keyword>
<proteinExistence type="predicted"/>
<sequence length="255" mass="27220">MGYINPLLRLPAGQALQRLPKADRARIESVMRELRDQANIEAETAWRRRKAPMAAYWRAVSTYARHVAHALATQATTCLGQLDAEGIAVATLERVNGASLHTLLPAAASLPDGEYELCLCSPAPPVSASVCGYANPDGYVLVDNLTGKPGGITTFFAPNCLEHAKHAQTQGTGKSVAPVFLNQTATAQANADARHELSRLGSMAHAALSQDEHDVRNILADLAERLLALAGGSAPTLQGDGDHRTPRLRRGRPPE</sequence>
<evidence type="ECO:0000256" key="1">
    <source>
        <dbReference type="SAM" id="MobiDB-lite"/>
    </source>
</evidence>
<dbReference type="RefSeq" id="WP_306951904.1">
    <property type="nucleotide sequence ID" value="NZ_CP132977.1"/>
</dbReference>
<name>A0ABY9MDW5_9BURK</name>
<organism evidence="2 3">
    <name type="scientific">Achromobacter seleniivolatilans</name>
    <dbReference type="NCBI Taxonomy" id="3047478"/>
    <lineage>
        <taxon>Bacteria</taxon>
        <taxon>Pseudomonadati</taxon>
        <taxon>Pseudomonadota</taxon>
        <taxon>Betaproteobacteria</taxon>
        <taxon>Burkholderiales</taxon>
        <taxon>Alcaligenaceae</taxon>
        <taxon>Achromobacter</taxon>
    </lineage>
</organism>
<evidence type="ECO:0000313" key="3">
    <source>
        <dbReference type="Proteomes" id="UP001234798"/>
    </source>
</evidence>
<feature type="region of interest" description="Disordered" evidence="1">
    <location>
        <begin position="232"/>
        <end position="255"/>
    </location>
</feature>
<dbReference type="Proteomes" id="UP001234798">
    <property type="component" value="Plasmid unnamed"/>
</dbReference>
<feature type="compositionally biased region" description="Basic residues" evidence="1">
    <location>
        <begin position="246"/>
        <end position="255"/>
    </location>
</feature>
<evidence type="ECO:0000313" key="2">
    <source>
        <dbReference type="EMBL" id="WMD23957.1"/>
    </source>
</evidence>
<gene>
    <name evidence="2" type="ORF">RAS12_30455</name>
</gene>
<protein>
    <submittedName>
        <fullName evidence="2">Uncharacterized protein</fullName>
    </submittedName>
</protein>
<reference evidence="2 3" key="1">
    <citation type="submission" date="2023-08" db="EMBL/GenBank/DDBJ databases">
        <title>Achromobacter seleniivolatilans sp. nov., isolated from seleniferous soil.</title>
        <authorList>
            <person name="Zhang S."/>
            <person name="Li K."/>
            <person name="Peng J."/>
            <person name="Zhao Q."/>
            <person name="Wang H."/>
            <person name="Guo Y."/>
        </authorList>
    </citation>
    <scope>NUCLEOTIDE SEQUENCE [LARGE SCALE GENOMIC DNA]</scope>
    <source>
        <strain evidence="2 3">R39</strain>
        <plasmid evidence="2 3">unnamed</plasmid>
    </source>
</reference>
<dbReference type="EMBL" id="CP132977">
    <property type="protein sequence ID" value="WMD23957.1"/>
    <property type="molecule type" value="Genomic_DNA"/>
</dbReference>
<accession>A0ABY9MDW5</accession>